<dbReference type="InterPro" id="IPR050385">
    <property type="entry name" value="Archaeal_FAD_synthase"/>
</dbReference>
<dbReference type="Gene3D" id="3.40.50.620">
    <property type="entry name" value="HUPs"/>
    <property type="match status" value="1"/>
</dbReference>
<keyword evidence="1" id="KW-0808">Transferase</keyword>
<dbReference type="SUPFAM" id="SSF52374">
    <property type="entry name" value="Nucleotidylyl transferase"/>
    <property type="match status" value="1"/>
</dbReference>
<evidence type="ECO:0000259" key="3">
    <source>
        <dbReference type="Pfam" id="PF01467"/>
    </source>
</evidence>
<dbReference type="NCBIfam" id="TIGR00125">
    <property type="entry name" value="cyt_tran_rel"/>
    <property type="match status" value="1"/>
</dbReference>
<dbReference type="AlphaFoldDB" id="A0A6J6XYQ2"/>
<dbReference type="EMBL" id="CAFAAG010000140">
    <property type="protein sequence ID" value="CAB4802290.1"/>
    <property type="molecule type" value="Genomic_DNA"/>
</dbReference>
<sequence length="154" mass="17090">MILATDQLHDYVGKVAMVDGSFDPLHDGHIHYFREAAEFGLPVLCNVTSDVWTSSKHRILLNQEQRGVVLDAIRHLSFVHLSAVSTLEVLSLLKPKMYIKGNDWVTRGGVPAPEQELCNELNIEIKYLSTVSNSSSKLLSDWSSDGNSQPGSKQ</sequence>
<proteinExistence type="predicted"/>
<evidence type="ECO:0000256" key="1">
    <source>
        <dbReference type="ARBA" id="ARBA00022679"/>
    </source>
</evidence>
<dbReference type="InterPro" id="IPR014729">
    <property type="entry name" value="Rossmann-like_a/b/a_fold"/>
</dbReference>
<feature type="domain" description="Cytidyltransferase-like" evidence="3">
    <location>
        <begin position="18"/>
        <end position="107"/>
    </location>
</feature>
<gene>
    <name evidence="4" type="ORF">UFOPK2975_01319</name>
</gene>
<protein>
    <submittedName>
        <fullName evidence="4">Unannotated protein</fullName>
    </submittedName>
</protein>
<keyword evidence="2" id="KW-0548">Nucleotidyltransferase</keyword>
<evidence type="ECO:0000313" key="4">
    <source>
        <dbReference type="EMBL" id="CAB4802290.1"/>
    </source>
</evidence>
<dbReference type="Pfam" id="PF01467">
    <property type="entry name" value="CTP_transf_like"/>
    <property type="match status" value="1"/>
</dbReference>
<dbReference type="PANTHER" id="PTHR43793">
    <property type="entry name" value="FAD SYNTHASE"/>
    <property type="match status" value="1"/>
</dbReference>
<organism evidence="4">
    <name type="scientific">freshwater metagenome</name>
    <dbReference type="NCBI Taxonomy" id="449393"/>
    <lineage>
        <taxon>unclassified sequences</taxon>
        <taxon>metagenomes</taxon>
        <taxon>ecological metagenomes</taxon>
    </lineage>
</organism>
<reference evidence="4" key="1">
    <citation type="submission" date="2020-05" db="EMBL/GenBank/DDBJ databases">
        <authorList>
            <person name="Chiriac C."/>
            <person name="Salcher M."/>
            <person name="Ghai R."/>
            <person name="Kavagutti S V."/>
        </authorList>
    </citation>
    <scope>NUCLEOTIDE SEQUENCE</scope>
</reference>
<name>A0A6J6XYQ2_9ZZZZ</name>
<dbReference type="GO" id="GO:0016779">
    <property type="term" value="F:nucleotidyltransferase activity"/>
    <property type="evidence" value="ECO:0007669"/>
    <property type="project" value="UniProtKB-KW"/>
</dbReference>
<dbReference type="PANTHER" id="PTHR43793:SF1">
    <property type="entry name" value="FAD SYNTHASE"/>
    <property type="match status" value="1"/>
</dbReference>
<dbReference type="InterPro" id="IPR004821">
    <property type="entry name" value="Cyt_trans-like"/>
</dbReference>
<accession>A0A6J6XYQ2</accession>
<evidence type="ECO:0000256" key="2">
    <source>
        <dbReference type="ARBA" id="ARBA00022695"/>
    </source>
</evidence>